<accession>A0ACA9PBW5</accession>
<evidence type="ECO:0000313" key="2">
    <source>
        <dbReference type="Proteomes" id="UP000789366"/>
    </source>
</evidence>
<proteinExistence type="predicted"/>
<comment type="caution">
    <text evidence="1">The sequence shown here is derived from an EMBL/GenBank/DDBJ whole genome shotgun (WGS) entry which is preliminary data.</text>
</comment>
<dbReference type="EMBL" id="CAJVPW010023290">
    <property type="protein sequence ID" value="CAG8700732.1"/>
    <property type="molecule type" value="Genomic_DNA"/>
</dbReference>
<evidence type="ECO:0000313" key="1">
    <source>
        <dbReference type="EMBL" id="CAG8700732.1"/>
    </source>
</evidence>
<name>A0ACA9PBW5_9GLOM</name>
<gene>
    <name evidence="1" type="ORF">SPELUC_LOCUS11262</name>
</gene>
<protein>
    <submittedName>
        <fullName evidence="1">386_t:CDS:1</fullName>
    </submittedName>
</protein>
<sequence>MGLKILEKIDQELINNSKKYHGVSKSDNRYQECLTILRVLGKYSGFIPEHASRIILQMFKFSNHSIQYHLLLNYVLKIIKSDKFCLNETGENNNEALEKRVDKLQDIIEFIDHIQKPFKLLSNNDIPKFVKITSEDNERMHQISYFEKKTKQNLGLVHFQNINYDDSKVLNHYKNITPDFILDKIIIDGHPQFGISQEERYDAMDEVGSDHDDVLNSENEIEQGSVSQHIGDEEYLLSNDDYLDDMIANDLSAPDNIIDNETLPSNYIPLPMHKVTKLKSKILNYFNPFQNKNNLTNTVSRCTIEIIHNNRQAKCNKIIVTGGGSTGNFWDHLGAIHEITKDNNTKFTKSNQQNIKYTFQNPMQQKLQNQALVEFIIEDDQPLNILELKKFQIFIASLDPNYKLPTNKFVKQIIYEAYNYSLNTLIQKLNLAISCSLTCDLWTSYSRDGYLGVTCHWIDNEFKLNEIVLGIYKCEYPHTGETIKDMLNNIMNEWKIESKVISITTDNTTNFKKAIELLNLEIYHIKCLAHTLQLAIRKGLMPAKKLITKIKHLLAFFTSSKQSERLEIAQKDFLKISSNK</sequence>
<dbReference type="Proteomes" id="UP000789366">
    <property type="component" value="Unassembled WGS sequence"/>
</dbReference>
<organism evidence="1 2">
    <name type="scientific">Cetraspora pellucida</name>
    <dbReference type="NCBI Taxonomy" id="1433469"/>
    <lineage>
        <taxon>Eukaryota</taxon>
        <taxon>Fungi</taxon>
        <taxon>Fungi incertae sedis</taxon>
        <taxon>Mucoromycota</taxon>
        <taxon>Glomeromycotina</taxon>
        <taxon>Glomeromycetes</taxon>
        <taxon>Diversisporales</taxon>
        <taxon>Gigasporaceae</taxon>
        <taxon>Cetraspora</taxon>
    </lineage>
</organism>
<feature type="non-terminal residue" evidence="1">
    <location>
        <position position="580"/>
    </location>
</feature>
<keyword evidence="2" id="KW-1185">Reference proteome</keyword>
<reference evidence="1" key="1">
    <citation type="submission" date="2021-06" db="EMBL/GenBank/DDBJ databases">
        <authorList>
            <person name="Kallberg Y."/>
            <person name="Tangrot J."/>
            <person name="Rosling A."/>
        </authorList>
    </citation>
    <scope>NUCLEOTIDE SEQUENCE</scope>
    <source>
        <strain evidence="1">28 12/20/2015</strain>
    </source>
</reference>